<accession>A0ABU2B4L0</accession>
<dbReference type="EMBL" id="JAVDYF010000001">
    <property type="protein sequence ID" value="MDR7353540.1"/>
    <property type="molecule type" value="Genomic_DNA"/>
</dbReference>
<comment type="caution">
    <text evidence="1">The sequence shown here is derived from an EMBL/GenBank/DDBJ whole genome shotgun (WGS) entry which is preliminary data.</text>
</comment>
<reference evidence="1 2" key="1">
    <citation type="submission" date="2023-07" db="EMBL/GenBank/DDBJ databases">
        <title>Sequencing the genomes of 1000 actinobacteria strains.</title>
        <authorList>
            <person name="Klenk H.-P."/>
        </authorList>
    </citation>
    <scope>NUCLEOTIDE SEQUENCE [LARGE SCALE GENOMIC DNA]</scope>
    <source>
        <strain evidence="1 2">DSM 44508</strain>
    </source>
</reference>
<evidence type="ECO:0000313" key="2">
    <source>
        <dbReference type="Proteomes" id="UP001183619"/>
    </source>
</evidence>
<organism evidence="1 2">
    <name type="scientific">Corynebacterium felinum</name>
    <dbReference type="NCBI Taxonomy" id="131318"/>
    <lineage>
        <taxon>Bacteria</taxon>
        <taxon>Bacillati</taxon>
        <taxon>Actinomycetota</taxon>
        <taxon>Actinomycetes</taxon>
        <taxon>Mycobacteriales</taxon>
        <taxon>Corynebacteriaceae</taxon>
        <taxon>Corynebacterium</taxon>
    </lineage>
</organism>
<protein>
    <submittedName>
        <fullName evidence="1">Uncharacterized protein</fullName>
    </submittedName>
</protein>
<proteinExistence type="predicted"/>
<evidence type="ECO:0000313" key="1">
    <source>
        <dbReference type="EMBL" id="MDR7353540.1"/>
    </source>
</evidence>
<dbReference type="Proteomes" id="UP001183619">
    <property type="component" value="Unassembled WGS sequence"/>
</dbReference>
<gene>
    <name evidence="1" type="ORF">J2S37_000078</name>
</gene>
<name>A0ABU2B4L0_9CORY</name>
<sequence length="65" mass="7309">MKDLSERFGADRVRKERSGNGRFYVVTAKNGNLIGFYGREPNDYVNGFRIGASVENALYEICSSI</sequence>
<keyword evidence="2" id="KW-1185">Reference proteome</keyword>